<comment type="caution">
    <text evidence="2">The sequence shown here is derived from an EMBL/GenBank/DDBJ whole genome shotgun (WGS) entry which is preliminary data.</text>
</comment>
<feature type="compositionally biased region" description="Low complexity" evidence="1">
    <location>
        <begin position="56"/>
        <end position="68"/>
    </location>
</feature>
<keyword evidence="3" id="KW-1185">Reference proteome</keyword>
<feature type="compositionally biased region" description="Basic and acidic residues" evidence="1">
    <location>
        <begin position="153"/>
        <end position="186"/>
    </location>
</feature>
<dbReference type="AlphaFoldDB" id="A0AAN8EAA1"/>
<dbReference type="Proteomes" id="UP001316803">
    <property type="component" value="Unassembled WGS sequence"/>
</dbReference>
<feature type="compositionally biased region" description="Polar residues" evidence="1">
    <location>
        <begin position="24"/>
        <end position="48"/>
    </location>
</feature>
<proteinExistence type="predicted"/>
<gene>
    <name evidence="2" type="ORF">OHC33_008643</name>
</gene>
<protein>
    <submittedName>
        <fullName evidence="2">Uncharacterized protein</fullName>
    </submittedName>
</protein>
<name>A0AAN8EAA1_9EURO</name>
<dbReference type="EMBL" id="JAKLMC020000027">
    <property type="protein sequence ID" value="KAK5950424.1"/>
    <property type="molecule type" value="Genomic_DNA"/>
</dbReference>
<sequence>MAGIDASPAAASRKSNASNASPKENTSAPAQPTTPNSTRSAVAPSRSSESFDHLTALQASQSASPSLAIRTKGRKRTSSGSVKELAWGPPTSSQSEASVESVDLGIQRPMSKEKEGWPRIVGSRSLSILTSEKPLATSRSPSSLSSRAASTNIEEKKKRTSAKHERQRSQLEWRNGSKFEDLPQLR</sequence>
<feature type="region of interest" description="Disordered" evidence="1">
    <location>
        <begin position="1"/>
        <end position="186"/>
    </location>
</feature>
<feature type="compositionally biased region" description="Low complexity" evidence="1">
    <location>
        <begin position="1"/>
        <end position="23"/>
    </location>
</feature>
<feature type="compositionally biased region" description="Low complexity" evidence="1">
    <location>
        <begin position="134"/>
        <end position="151"/>
    </location>
</feature>
<evidence type="ECO:0000313" key="2">
    <source>
        <dbReference type="EMBL" id="KAK5950424.1"/>
    </source>
</evidence>
<accession>A0AAN8EAA1</accession>
<reference evidence="2 3" key="1">
    <citation type="submission" date="2022-12" db="EMBL/GenBank/DDBJ databases">
        <title>Genomic features and morphological characterization of a novel Knufia sp. strain isolated from spacecraft assembly facility.</title>
        <authorList>
            <person name="Teixeira M."/>
            <person name="Chander A.M."/>
            <person name="Stajich J.E."/>
            <person name="Venkateswaran K."/>
        </authorList>
    </citation>
    <scope>NUCLEOTIDE SEQUENCE [LARGE SCALE GENOMIC DNA]</scope>
    <source>
        <strain evidence="2 3">FJI-L2-BK-P2</strain>
    </source>
</reference>
<evidence type="ECO:0000313" key="3">
    <source>
        <dbReference type="Proteomes" id="UP001316803"/>
    </source>
</evidence>
<evidence type="ECO:0000256" key="1">
    <source>
        <dbReference type="SAM" id="MobiDB-lite"/>
    </source>
</evidence>
<organism evidence="2 3">
    <name type="scientific">Knufia fluminis</name>
    <dbReference type="NCBI Taxonomy" id="191047"/>
    <lineage>
        <taxon>Eukaryota</taxon>
        <taxon>Fungi</taxon>
        <taxon>Dikarya</taxon>
        <taxon>Ascomycota</taxon>
        <taxon>Pezizomycotina</taxon>
        <taxon>Eurotiomycetes</taxon>
        <taxon>Chaetothyriomycetidae</taxon>
        <taxon>Chaetothyriales</taxon>
        <taxon>Trichomeriaceae</taxon>
        <taxon>Knufia</taxon>
    </lineage>
</organism>